<dbReference type="InterPro" id="IPR046341">
    <property type="entry name" value="SET_dom_sf"/>
</dbReference>
<sequence>MDPAEYHGVPGTSSHGRRHHHHRHHSHHHHHRERHARRAEYVERDPYDGEEERDWAREYGRGERRDYAAREFPPERRDFPGREYLDERPREYSREFPDRYERKEYPRDREYDYPPRREYSTERKEYGERKEYSGRDIPERRDYMERPPYKPPSPPPPDIVPSTDVIHQSAPPPVRPKNYKLLMDPFLIKGCTKLYRYEGIVPNDPTYPPVVVKDPRSAMSKVLWSKLEPLDLPVPQFKIDSNYVGVPPAVEVTISNLNDNIDKGFLFDMVHKFGPIEELRIFYHPLTNKHLGLARIIFKSVKAAAACVDKLGNTSVMGKVLRVFLDAFGEECTKMFEELTDTKKPEPPAPIAPSAPDVPEDKSAPSAPGERDRDDATSTASSSTTASSSAHSKSHHSNSSKSHHQVPSTPSHHPPAPHGEEAYYHGGPPSSTSSSLPSTPLYPYHHPYPPPIIHPSPMAPPWGGDPSSQPAPPPPPQTRWRREEEKEEGIRVFVGGNKINVGGIPISSEEEDEPHHHKHHHRERHNSATKKDRRGSWNETPLPPGVDEEEEEETADGPLSVPPSPFLSEEIYLNCFKRAIEMALEAREREEREAKGYLEKEATTASSSAHSKSHHSNSSKSHHQVPSTPSHHPPAPHVSILGLVGKFSPFDSVQCPFFHLDMKRKAPVPGKLSPKSKRVRKSTEDASSSSSEEEGLIKDHFRVREILACVNQMGDFKEIPGQVSDSHNMDDLDDKMSLASLSSGDEKIQEVLQSQVLNVGVPPQGVPLGPQLHLPPHLHHLYAPHPGAPLYPGPFWPHPTFVFHPGGAPTPVGRQVPSLAMPVHHGGPHMPPTLQSVVMPVQPQQQTPSDPSLTPQVQITNTLVDRLSTELKQILKRDINKKMVESIAFPALESWWDRELQKQTEPTDQDSLVDRLSTELKQILKRDINKKMVESIAFPALESWWDRELQKQTEPTDQDGQSADQKDSFALGGFGLGFRATMPKMPSFRMKRKAPVPGKLSPKSKRVRKSTEDASSSSSEEEGLIKGSDDELDTDTTSGPQRPSSPAQRSPSPTKSVSSKYSSSSEQSSSSSSEEEESEDSDAPTVRDSKALSPISDEDLPISVSLSKRRRQSADSAVSGNRTPASRKPTSAAFVYTPSEDSDSELDLATKQKEKIDAKKAFDKVKREKKPTTPLRKGKFIYSSSSSDEDESKEKKEDEKRPTKDVKEDSTEVCPKDVSVVLDRIDVAKEEGKERKKKEKEEEEKKKEEEERVPTPPTPVLDVEDDKEDGEIDDKSDRARSITPIPSLPPTPGRGTLSSSCDEEDLSLAVRTKRLTKKPRIKTPPTPDINTGTYYDKSDRARSITPIPSLPPTPGRGTLSSSCDEEDLSLAVRTKRLTKKPRIKTPPTPDINTEAEAVSPPPVLDFVKSPSPVSSEFMAMVDHSYCRPKSSPSEDAESLSAAAAPDENIMAHDHGYFGGPPPPRPAGPKPQLSAQARVKTKEAVRRPSSENKENKKARLEAKQEKREKKEERRKERERGVRASYQKRDMKTEMELMFSFLTRGIDAEDISYIRRSYQAMLGDDTLGFWLNDTHWVDHPVTYLPNPKPPAHERKKKRATDELHVHATGCARTEGFYKIDSQQKAQHKYHFGQTIAQQIERAQLEGKVASASVVKLKVGSASASISREARSNQRRLLTAFGTATDSDLLKFNILKFRKKQLRFAKSAIHDWGLFAMEPIAADEMI</sequence>
<dbReference type="InterPro" id="IPR024657">
    <property type="entry name" value="COMPASS_Set1_N-SET"/>
</dbReference>
<evidence type="ECO:0000256" key="4">
    <source>
        <dbReference type="ARBA" id="ARBA00022691"/>
    </source>
</evidence>
<evidence type="ECO:0000313" key="11">
    <source>
        <dbReference type="Proteomes" id="UP000079169"/>
    </source>
</evidence>
<keyword evidence="6 8" id="KW-0694">RNA-binding</keyword>
<dbReference type="GO" id="GO:0003723">
    <property type="term" value="F:RNA binding"/>
    <property type="evidence" value="ECO:0007669"/>
    <property type="project" value="UniProtKB-UniRule"/>
</dbReference>
<feature type="compositionally biased region" description="Polar residues" evidence="9">
    <location>
        <begin position="1114"/>
        <end position="1124"/>
    </location>
</feature>
<feature type="compositionally biased region" description="Basic and acidic residues" evidence="9">
    <location>
        <begin position="525"/>
        <end position="536"/>
    </location>
</feature>
<feature type="compositionally biased region" description="Basic and acidic residues" evidence="9">
    <location>
        <begin position="480"/>
        <end position="490"/>
    </location>
</feature>
<evidence type="ECO:0000259" key="10">
    <source>
        <dbReference type="PROSITE" id="PS50102"/>
    </source>
</evidence>
<feature type="region of interest" description="Disordered" evidence="9">
    <location>
        <begin position="666"/>
        <end position="694"/>
    </location>
</feature>
<feature type="compositionally biased region" description="Polar residues" evidence="9">
    <location>
        <begin position="952"/>
        <end position="963"/>
    </location>
</feature>
<dbReference type="RefSeq" id="XP_026682209.1">
    <property type="nucleotide sequence ID" value="XM_026826408.1"/>
</dbReference>
<dbReference type="InterPro" id="IPR044570">
    <property type="entry name" value="Set1-like"/>
</dbReference>
<evidence type="ECO:0000256" key="3">
    <source>
        <dbReference type="ARBA" id="ARBA00022679"/>
    </source>
</evidence>
<feature type="compositionally biased region" description="Basic and acidic residues" evidence="9">
    <location>
        <begin position="1192"/>
        <end position="1210"/>
    </location>
</feature>
<comment type="subcellular location">
    <subcellularLocation>
        <location evidence="1">Nucleus</location>
    </subcellularLocation>
</comment>
<evidence type="ECO:0000313" key="12">
    <source>
        <dbReference type="RefSeq" id="XP_026682209.1"/>
    </source>
</evidence>
<feature type="region of interest" description="Disordered" evidence="9">
    <location>
        <begin position="339"/>
        <end position="564"/>
    </location>
</feature>
<feature type="compositionally biased region" description="Basic residues" evidence="9">
    <location>
        <begin position="392"/>
        <end position="404"/>
    </location>
</feature>
<dbReference type="GeneID" id="103513463"/>
<feature type="compositionally biased region" description="Basic residues" evidence="9">
    <location>
        <begin position="15"/>
        <end position="37"/>
    </location>
</feature>
<feature type="compositionally biased region" description="Basic and acidic residues" evidence="9">
    <location>
        <begin position="1479"/>
        <end position="1523"/>
    </location>
</feature>
<dbReference type="SUPFAM" id="SSF54928">
    <property type="entry name" value="RNA-binding domain, RBD"/>
    <property type="match status" value="1"/>
</dbReference>
<feature type="compositionally biased region" description="Basic residues" evidence="9">
    <location>
        <begin position="611"/>
        <end position="623"/>
    </location>
</feature>
<feature type="compositionally biased region" description="Basic and acidic residues" evidence="9">
    <location>
        <begin position="359"/>
        <end position="376"/>
    </location>
</feature>
<keyword evidence="3" id="KW-0808">Transferase</keyword>
<dbReference type="InterPro" id="IPR035979">
    <property type="entry name" value="RBD_domain_sf"/>
</dbReference>
<feature type="compositionally biased region" description="Acidic residues" evidence="9">
    <location>
        <begin position="1262"/>
        <end position="1272"/>
    </location>
</feature>
<evidence type="ECO:0000256" key="1">
    <source>
        <dbReference type="ARBA" id="ARBA00004123"/>
    </source>
</evidence>
<dbReference type="PROSITE" id="PS50102">
    <property type="entry name" value="RRM"/>
    <property type="match status" value="1"/>
</dbReference>
<dbReference type="GO" id="GO:0032259">
    <property type="term" value="P:methylation"/>
    <property type="evidence" value="ECO:0007669"/>
    <property type="project" value="UniProtKB-KW"/>
</dbReference>
<feature type="compositionally biased region" description="Pro residues" evidence="9">
    <location>
        <begin position="1459"/>
        <end position="1468"/>
    </location>
</feature>
<feature type="compositionally biased region" description="Pro residues" evidence="9">
    <location>
        <begin position="149"/>
        <end position="159"/>
    </location>
</feature>
<feature type="compositionally biased region" description="Low complexity" evidence="9">
    <location>
        <begin position="428"/>
        <end position="445"/>
    </location>
</feature>
<feature type="region of interest" description="Disordered" evidence="9">
    <location>
        <begin position="1"/>
        <end position="161"/>
    </location>
</feature>
<feature type="compositionally biased region" description="Acidic residues" evidence="9">
    <location>
        <begin position="546"/>
        <end position="555"/>
    </location>
</feature>
<proteinExistence type="predicted"/>
<dbReference type="STRING" id="121845.A0A3Q0J159"/>
<feature type="compositionally biased region" description="Basic residues" evidence="9">
    <location>
        <begin position="1373"/>
        <end position="1383"/>
    </location>
</feature>
<evidence type="ECO:0000256" key="5">
    <source>
        <dbReference type="ARBA" id="ARBA00022853"/>
    </source>
</evidence>
<keyword evidence="7" id="KW-0539">Nucleus</keyword>
<dbReference type="CDD" id="cd12304">
    <property type="entry name" value="RRM_Set1"/>
    <property type="match status" value="1"/>
</dbReference>
<dbReference type="Pfam" id="PF11764">
    <property type="entry name" value="N-SET"/>
    <property type="match status" value="1"/>
</dbReference>
<dbReference type="CTD" id="3354971"/>
<keyword evidence="4" id="KW-0949">S-adenosyl-L-methionine</keyword>
<evidence type="ECO:0000256" key="9">
    <source>
        <dbReference type="SAM" id="MobiDB-lite"/>
    </source>
</evidence>
<feature type="compositionally biased region" description="Acidic residues" evidence="9">
    <location>
        <begin position="1073"/>
        <end position="1082"/>
    </location>
</feature>
<reference evidence="12" key="1">
    <citation type="submission" date="2025-08" db="UniProtKB">
        <authorList>
            <consortium name="RefSeq"/>
        </authorList>
    </citation>
    <scope>IDENTIFICATION</scope>
</reference>
<dbReference type="Proteomes" id="UP000079169">
    <property type="component" value="Unplaced"/>
</dbReference>
<dbReference type="InterPro" id="IPR012677">
    <property type="entry name" value="Nucleotide-bd_a/b_plait_sf"/>
</dbReference>
<keyword evidence="2" id="KW-0489">Methyltransferase</keyword>
<feature type="compositionally biased region" description="Basic residues" evidence="9">
    <location>
        <begin position="1311"/>
        <end position="1321"/>
    </location>
</feature>
<dbReference type="GO" id="GO:0048188">
    <property type="term" value="C:Set1C/COMPASS complex"/>
    <property type="evidence" value="ECO:0007669"/>
    <property type="project" value="TreeGrafter"/>
</dbReference>
<feature type="domain" description="RRM" evidence="10">
    <location>
        <begin position="250"/>
        <end position="323"/>
    </location>
</feature>
<dbReference type="KEGG" id="dci:103513463"/>
<dbReference type="PaxDb" id="121845-A0A3Q0J159"/>
<evidence type="ECO:0000256" key="2">
    <source>
        <dbReference type="ARBA" id="ARBA00022603"/>
    </source>
</evidence>
<dbReference type="Pfam" id="PF00076">
    <property type="entry name" value="RRM_1"/>
    <property type="match status" value="1"/>
</dbReference>
<dbReference type="SMART" id="SM01291">
    <property type="entry name" value="N-SET"/>
    <property type="match status" value="1"/>
</dbReference>
<keyword evidence="5" id="KW-0156">Chromatin regulator</keyword>
<evidence type="ECO:0000256" key="7">
    <source>
        <dbReference type="ARBA" id="ARBA00023242"/>
    </source>
</evidence>
<feature type="compositionally biased region" description="Basic and acidic residues" evidence="9">
    <location>
        <begin position="54"/>
        <end position="148"/>
    </location>
</feature>
<feature type="compositionally biased region" description="Low complexity" evidence="9">
    <location>
        <begin position="377"/>
        <end position="391"/>
    </location>
</feature>
<feature type="compositionally biased region" description="Basic and acidic residues" evidence="9">
    <location>
        <begin position="38"/>
        <end position="47"/>
    </location>
</feature>
<dbReference type="PANTHER" id="PTHR45814">
    <property type="entry name" value="HISTONE-LYSINE N-METHYLTRANSFERASE SETD1"/>
    <property type="match status" value="1"/>
</dbReference>
<gene>
    <name evidence="12" type="primary">LOC103513463</name>
</gene>
<feature type="region of interest" description="Disordered" evidence="9">
    <location>
        <begin position="1450"/>
        <end position="1523"/>
    </location>
</feature>
<feature type="compositionally biased region" description="Basic and acidic residues" evidence="9">
    <location>
        <begin position="1223"/>
        <end position="1253"/>
    </location>
</feature>
<organism evidence="11 12">
    <name type="scientific">Diaphorina citri</name>
    <name type="common">Asian citrus psyllid</name>
    <dbReference type="NCBI Taxonomy" id="121845"/>
    <lineage>
        <taxon>Eukaryota</taxon>
        <taxon>Metazoa</taxon>
        <taxon>Ecdysozoa</taxon>
        <taxon>Arthropoda</taxon>
        <taxon>Hexapoda</taxon>
        <taxon>Insecta</taxon>
        <taxon>Pterygota</taxon>
        <taxon>Neoptera</taxon>
        <taxon>Paraneoptera</taxon>
        <taxon>Hemiptera</taxon>
        <taxon>Sternorrhyncha</taxon>
        <taxon>Psylloidea</taxon>
        <taxon>Psyllidae</taxon>
        <taxon>Diaphorininae</taxon>
        <taxon>Diaphorina</taxon>
    </lineage>
</organism>
<dbReference type="GO" id="GO:0042800">
    <property type="term" value="F:histone H3K4 methyltransferase activity"/>
    <property type="evidence" value="ECO:0007669"/>
    <property type="project" value="InterPro"/>
</dbReference>
<feature type="region of interest" description="Disordered" evidence="9">
    <location>
        <begin position="598"/>
        <end position="637"/>
    </location>
</feature>
<keyword evidence="11" id="KW-1185">Reference proteome</keyword>
<dbReference type="PANTHER" id="PTHR45814:SF2">
    <property type="entry name" value="HISTONE-LYSINE N-METHYLTRANSFERASE SETD1"/>
    <property type="match status" value="1"/>
</dbReference>
<evidence type="ECO:0000256" key="8">
    <source>
        <dbReference type="PROSITE-ProRule" id="PRU00176"/>
    </source>
</evidence>
<dbReference type="Gene3D" id="2.170.270.10">
    <property type="entry name" value="SET domain"/>
    <property type="match status" value="1"/>
</dbReference>
<feature type="compositionally biased region" description="Pro residues" evidence="9">
    <location>
        <begin position="446"/>
        <end position="460"/>
    </location>
</feature>
<dbReference type="Gene3D" id="3.30.70.330">
    <property type="match status" value="1"/>
</dbReference>
<protein>
    <submittedName>
        <fullName evidence="12">Histone-lysine N-methyltransferase SETD1</fullName>
    </submittedName>
</protein>
<feature type="compositionally biased region" description="Low complexity" evidence="9">
    <location>
        <begin position="1038"/>
        <end position="1072"/>
    </location>
</feature>
<dbReference type="InterPro" id="IPR000504">
    <property type="entry name" value="RRM_dom"/>
</dbReference>
<evidence type="ECO:0000256" key="6">
    <source>
        <dbReference type="ARBA" id="ARBA00022884"/>
    </source>
</evidence>
<accession>A0A3Q0J159</accession>
<dbReference type="SMART" id="SM00360">
    <property type="entry name" value="RRM"/>
    <property type="match status" value="1"/>
</dbReference>
<feature type="region of interest" description="Disordered" evidence="9">
    <location>
        <begin position="950"/>
        <end position="1410"/>
    </location>
</feature>
<name>A0A3Q0J159_DIACI</name>
<feature type="compositionally biased region" description="Basic and acidic residues" evidence="9">
    <location>
        <begin position="1148"/>
        <end position="1166"/>
    </location>
</feature>